<comment type="caution">
    <text evidence="1">The sequence shown here is derived from an EMBL/GenBank/DDBJ whole genome shotgun (WGS) entry which is preliminary data.</text>
</comment>
<keyword evidence="2" id="KW-1185">Reference proteome</keyword>
<sequence length="84" mass="8868">MREALAQWCGHTLAGPGWHVRGAADVAKLDSLRLAATSMAPTPRAGAADTPGRAADLYARIRARAALTGPWTDRLPGSRHKLAL</sequence>
<evidence type="ECO:0000313" key="1">
    <source>
        <dbReference type="EMBL" id="GAA2203933.1"/>
    </source>
</evidence>
<dbReference type="Proteomes" id="UP001499843">
    <property type="component" value="Unassembled WGS sequence"/>
</dbReference>
<protein>
    <submittedName>
        <fullName evidence="1">Uncharacterized protein</fullName>
    </submittedName>
</protein>
<evidence type="ECO:0000313" key="2">
    <source>
        <dbReference type="Proteomes" id="UP001499843"/>
    </source>
</evidence>
<dbReference type="EMBL" id="BAAAQX010000001">
    <property type="protein sequence ID" value="GAA2203933.1"/>
    <property type="molecule type" value="Genomic_DNA"/>
</dbReference>
<proteinExistence type="predicted"/>
<organism evidence="1 2">
    <name type="scientific">Nonomuraea monospora</name>
    <dbReference type="NCBI Taxonomy" id="568818"/>
    <lineage>
        <taxon>Bacteria</taxon>
        <taxon>Bacillati</taxon>
        <taxon>Actinomycetota</taxon>
        <taxon>Actinomycetes</taxon>
        <taxon>Streptosporangiales</taxon>
        <taxon>Streptosporangiaceae</taxon>
        <taxon>Nonomuraea</taxon>
    </lineage>
</organism>
<gene>
    <name evidence="1" type="ORF">GCM10009850_000890</name>
</gene>
<accession>A0ABN3C3W4</accession>
<reference evidence="1 2" key="1">
    <citation type="journal article" date="2019" name="Int. J. Syst. Evol. Microbiol.">
        <title>The Global Catalogue of Microorganisms (GCM) 10K type strain sequencing project: providing services to taxonomists for standard genome sequencing and annotation.</title>
        <authorList>
            <consortium name="The Broad Institute Genomics Platform"/>
            <consortium name="The Broad Institute Genome Sequencing Center for Infectious Disease"/>
            <person name="Wu L."/>
            <person name="Ma J."/>
        </authorList>
    </citation>
    <scope>NUCLEOTIDE SEQUENCE [LARGE SCALE GENOMIC DNA]</scope>
    <source>
        <strain evidence="1 2">JCM 16114</strain>
    </source>
</reference>
<name>A0ABN3C3W4_9ACTN</name>